<protein>
    <submittedName>
        <fullName evidence="1">Uncharacterized protein</fullName>
    </submittedName>
</protein>
<sequence>MVRFLRNDKILFLYCHLFFTESAARLERKSFFACTQVLLKLKSSCKKDWEWKTEKLPKKF</sequence>
<accession>A0A085BFS2</accession>
<dbReference type="Proteomes" id="UP000028623">
    <property type="component" value="Unassembled WGS sequence"/>
</dbReference>
<proteinExistence type="predicted"/>
<evidence type="ECO:0000313" key="1">
    <source>
        <dbReference type="EMBL" id="KFC21317.1"/>
    </source>
</evidence>
<reference evidence="1 2" key="1">
    <citation type="submission" date="2014-07" db="EMBL/GenBank/DDBJ databases">
        <title>Epilithonimonas lactis LMG 22401 Genome.</title>
        <authorList>
            <person name="Pipes S.E."/>
            <person name="Stropko S.J."/>
        </authorList>
    </citation>
    <scope>NUCLEOTIDE SEQUENCE [LARGE SCALE GENOMIC DNA]</scope>
    <source>
        <strain evidence="1 2">LMG 24401</strain>
    </source>
</reference>
<evidence type="ECO:0000313" key="2">
    <source>
        <dbReference type="Proteomes" id="UP000028623"/>
    </source>
</evidence>
<keyword evidence="2" id="KW-1185">Reference proteome</keyword>
<gene>
    <name evidence="1" type="ORF">IO89_14075</name>
</gene>
<dbReference type="AlphaFoldDB" id="A0A085BFS2"/>
<dbReference type="EMBL" id="JPLY01000004">
    <property type="protein sequence ID" value="KFC21317.1"/>
    <property type="molecule type" value="Genomic_DNA"/>
</dbReference>
<organism evidence="1 2">
    <name type="scientific">Epilithonimonas lactis</name>
    <dbReference type="NCBI Taxonomy" id="421072"/>
    <lineage>
        <taxon>Bacteria</taxon>
        <taxon>Pseudomonadati</taxon>
        <taxon>Bacteroidota</taxon>
        <taxon>Flavobacteriia</taxon>
        <taxon>Flavobacteriales</taxon>
        <taxon>Weeksellaceae</taxon>
        <taxon>Chryseobacterium group</taxon>
        <taxon>Epilithonimonas</taxon>
    </lineage>
</organism>
<name>A0A085BFS2_9FLAO</name>
<comment type="caution">
    <text evidence="1">The sequence shown here is derived from an EMBL/GenBank/DDBJ whole genome shotgun (WGS) entry which is preliminary data.</text>
</comment>